<evidence type="ECO:0000256" key="1">
    <source>
        <dbReference type="SAM" id="MobiDB-lite"/>
    </source>
</evidence>
<evidence type="ECO:0000313" key="3">
    <source>
        <dbReference type="Proteomes" id="UP000789508"/>
    </source>
</evidence>
<evidence type="ECO:0000313" key="2">
    <source>
        <dbReference type="EMBL" id="CAG8446488.1"/>
    </source>
</evidence>
<protein>
    <submittedName>
        <fullName evidence="2">14521_t:CDS:1</fullName>
    </submittedName>
</protein>
<dbReference type="Pfam" id="PF08642">
    <property type="entry name" value="Rxt3"/>
    <property type="match status" value="2"/>
</dbReference>
<feature type="region of interest" description="Disordered" evidence="1">
    <location>
        <begin position="1"/>
        <end position="73"/>
    </location>
</feature>
<dbReference type="SUPFAM" id="SSF69848">
    <property type="entry name" value="LCCL domain"/>
    <property type="match status" value="1"/>
</dbReference>
<dbReference type="InterPro" id="IPR013951">
    <property type="entry name" value="Rxt3"/>
</dbReference>
<feature type="compositionally biased region" description="Polar residues" evidence="1">
    <location>
        <begin position="13"/>
        <end position="29"/>
    </location>
</feature>
<dbReference type="OrthoDB" id="3596986at2759"/>
<dbReference type="Proteomes" id="UP000789508">
    <property type="component" value="Unassembled WGS sequence"/>
</dbReference>
<dbReference type="Gene3D" id="2.170.130.20">
    <property type="entry name" value="LCCL-like domain"/>
    <property type="match status" value="1"/>
</dbReference>
<dbReference type="InterPro" id="IPR036609">
    <property type="entry name" value="LCCL_sf"/>
</dbReference>
<proteinExistence type="predicted"/>
<dbReference type="EMBL" id="CAJVPS010000058">
    <property type="protein sequence ID" value="CAG8446488.1"/>
    <property type="molecule type" value="Genomic_DNA"/>
</dbReference>
<keyword evidence="3" id="KW-1185">Reference proteome</keyword>
<comment type="caution">
    <text evidence="2">The sequence shown here is derived from an EMBL/GenBank/DDBJ whole genome shotgun (WGS) entry which is preliminary data.</text>
</comment>
<sequence length="468" mass="53695">MDPPPITPLTKRSLISTDSNNGRSPTEGSSLRPDLIDHNSKRIRLTLPPIPLGPPQQSTPAQPPSHNNVSASNGLLPPFPLRPPIFSSQKQSEQINDSLPPVLTNPYIPPPLSIPQDVQELPSIESFANDDSLNMQGIEERRLGYVVYNPKEILPPLEFMENGLLEVWIPSQHLTWDNTKVRKRWLWGTDVYTDDSDVVAVLIHTGHFMPKPQKPQWSPNFPDYDLGVTIRVLPKLIQYTSCSRNRIKSRSWGNHHGVSFKIESVRKMKEGEAISRARGGERKQRLQRFHRLKRLAFGDSERDNSQLFEHGTALKFNIGEQSAVLKFNIDGDPCFKYSPHLMANQENLAKQFRKEVMFLENDEERFEISYDPRVERYRVAVVLPSIQLNETQLTTSSSTRHNETNPPILPLEKSNLEEILRDDLFLQDIEWVNVGVIVKDRVNTPQSLLIVLRRVFWRKRTHEVVSSR</sequence>
<accession>A0A9N8VFT9</accession>
<name>A0A9N8VFT9_9GLOM</name>
<reference evidence="2" key="1">
    <citation type="submission" date="2021-06" db="EMBL/GenBank/DDBJ databases">
        <authorList>
            <person name="Kallberg Y."/>
            <person name="Tangrot J."/>
            <person name="Rosling A."/>
        </authorList>
    </citation>
    <scope>NUCLEOTIDE SEQUENCE</scope>
    <source>
        <strain evidence="2">FL130A</strain>
    </source>
</reference>
<dbReference type="AlphaFoldDB" id="A0A9N8VFT9"/>
<gene>
    <name evidence="2" type="ORF">ALEPTO_LOCUS717</name>
</gene>
<organism evidence="2 3">
    <name type="scientific">Ambispora leptoticha</name>
    <dbReference type="NCBI Taxonomy" id="144679"/>
    <lineage>
        <taxon>Eukaryota</taxon>
        <taxon>Fungi</taxon>
        <taxon>Fungi incertae sedis</taxon>
        <taxon>Mucoromycota</taxon>
        <taxon>Glomeromycotina</taxon>
        <taxon>Glomeromycetes</taxon>
        <taxon>Archaeosporales</taxon>
        <taxon>Ambisporaceae</taxon>
        <taxon>Ambispora</taxon>
    </lineage>
</organism>